<feature type="domain" description="Dihydroorotate dehydrogenase catalytic" evidence="13">
    <location>
        <begin position="3"/>
        <end position="290"/>
    </location>
</feature>
<protein>
    <recommendedName>
        <fullName evidence="7">dihydroorotate oxidase (fumarate)</fullName>
        <ecNumber evidence="7">1.3.98.1</ecNumber>
    </recommendedName>
</protein>
<keyword evidence="9" id="KW-0285">Flavoprotein</keyword>
<evidence type="ECO:0000256" key="10">
    <source>
        <dbReference type="ARBA" id="ARBA00022643"/>
    </source>
</evidence>
<name>A0A2S8AEH9_9FLAO</name>
<keyword evidence="10" id="KW-0288">FMN</keyword>
<dbReference type="SUPFAM" id="SSF51395">
    <property type="entry name" value="FMN-linked oxidoreductases"/>
    <property type="match status" value="1"/>
</dbReference>
<dbReference type="EC" id="1.3.98.1" evidence="7"/>
<dbReference type="PANTHER" id="PTHR48109:SF1">
    <property type="entry name" value="DIHYDROOROTATE DEHYDROGENASE (FUMARATE)"/>
    <property type="match status" value="1"/>
</dbReference>
<accession>A0A2S8AEH9</accession>
<dbReference type="GO" id="GO:1990663">
    <property type="term" value="F:dihydroorotate dehydrogenase (fumarate) activity"/>
    <property type="evidence" value="ECO:0007669"/>
    <property type="project" value="UniProtKB-EC"/>
</dbReference>
<dbReference type="CDD" id="cd04741">
    <property type="entry name" value="DHOD_1A_like"/>
    <property type="match status" value="1"/>
</dbReference>
<dbReference type="PROSITE" id="PS00912">
    <property type="entry name" value="DHODEHASE_2"/>
    <property type="match status" value="1"/>
</dbReference>
<dbReference type="AlphaFoldDB" id="A0A2S8AEH9"/>
<evidence type="ECO:0000256" key="1">
    <source>
        <dbReference type="ARBA" id="ARBA00001694"/>
    </source>
</evidence>
<comment type="caution">
    <text evidence="14">The sequence shown here is derived from an EMBL/GenBank/DDBJ whole genome shotgun (WGS) entry which is preliminary data.</text>
</comment>
<dbReference type="InterPro" id="IPR023359">
    <property type="entry name" value="Dihydro_DH_chainA_dom2"/>
</dbReference>
<evidence type="ECO:0000256" key="11">
    <source>
        <dbReference type="ARBA" id="ARBA00022975"/>
    </source>
</evidence>
<evidence type="ECO:0000259" key="13">
    <source>
        <dbReference type="Pfam" id="PF01180"/>
    </source>
</evidence>
<evidence type="ECO:0000256" key="2">
    <source>
        <dbReference type="ARBA" id="ARBA00001917"/>
    </source>
</evidence>
<dbReference type="GO" id="GO:0005737">
    <property type="term" value="C:cytoplasm"/>
    <property type="evidence" value="ECO:0007669"/>
    <property type="project" value="UniProtKB-SubCell"/>
</dbReference>
<dbReference type="InterPro" id="IPR001295">
    <property type="entry name" value="Dihydroorotate_DH_CS"/>
</dbReference>
<keyword evidence="12" id="KW-0560">Oxidoreductase</keyword>
<dbReference type="GO" id="GO:0006207">
    <property type="term" value="P:'de novo' pyrimidine nucleobase biosynthetic process"/>
    <property type="evidence" value="ECO:0007669"/>
    <property type="project" value="InterPro"/>
</dbReference>
<dbReference type="OrthoDB" id="9794954at2"/>
<evidence type="ECO:0000256" key="5">
    <source>
        <dbReference type="ARBA" id="ARBA00008008"/>
    </source>
</evidence>
<dbReference type="NCBIfam" id="NF002702">
    <property type="entry name" value="PRK02506.1"/>
    <property type="match status" value="1"/>
</dbReference>
<comment type="pathway">
    <text evidence="4">Pyrimidine metabolism; UMP biosynthesis via de novo pathway.</text>
</comment>
<dbReference type="PIRSF" id="PIRSF000164">
    <property type="entry name" value="DHO_oxidase"/>
    <property type="match status" value="1"/>
</dbReference>
<evidence type="ECO:0000256" key="6">
    <source>
        <dbReference type="ARBA" id="ARBA00011738"/>
    </source>
</evidence>
<dbReference type="InterPro" id="IPR050074">
    <property type="entry name" value="DHO_dehydrogenase"/>
</dbReference>
<comment type="subunit">
    <text evidence="6">Homodimer.</text>
</comment>
<comment type="subcellular location">
    <subcellularLocation>
        <location evidence="3">Cytoplasm</location>
    </subcellularLocation>
</comment>
<dbReference type="UniPathway" id="UPA00070"/>
<dbReference type="Gene3D" id="3.20.20.70">
    <property type="entry name" value="Aldolase class I"/>
    <property type="match status" value="1"/>
</dbReference>
<evidence type="ECO:0000256" key="8">
    <source>
        <dbReference type="ARBA" id="ARBA00022490"/>
    </source>
</evidence>
<keyword evidence="8" id="KW-0963">Cytoplasm</keyword>
<reference evidence="14 15" key="1">
    <citation type="submission" date="2018-02" db="EMBL/GenBank/DDBJ databases">
        <title>Genome sequences of Apibacter spp., gut symbionts of Asian honey bees.</title>
        <authorList>
            <person name="Kwong W.K."/>
            <person name="Steele M.I."/>
            <person name="Moran N.A."/>
        </authorList>
    </citation>
    <scope>NUCLEOTIDE SEQUENCE [LARGE SCALE GENOMIC DNA]</scope>
    <source>
        <strain evidence="15">wkB301</strain>
    </source>
</reference>
<dbReference type="FunFam" id="3.20.20.70:FF:000027">
    <property type="entry name" value="Dihydropyrimidine dehydrogenase [NADP(+)]"/>
    <property type="match status" value="1"/>
</dbReference>
<gene>
    <name evidence="14" type="ORF">C4S77_04750</name>
</gene>
<comment type="catalytic activity">
    <reaction evidence="1">
        <text>(S)-dihydroorotate + fumarate = orotate + succinate</text>
        <dbReference type="Rhea" id="RHEA:30059"/>
        <dbReference type="ChEBI" id="CHEBI:29806"/>
        <dbReference type="ChEBI" id="CHEBI:30031"/>
        <dbReference type="ChEBI" id="CHEBI:30839"/>
        <dbReference type="ChEBI" id="CHEBI:30864"/>
        <dbReference type="EC" id="1.3.98.1"/>
    </reaction>
</comment>
<dbReference type="InterPro" id="IPR005720">
    <property type="entry name" value="Dihydroorotate_DH_cat"/>
</dbReference>
<dbReference type="Proteomes" id="UP000238042">
    <property type="component" value="Unassembled WGS sequence"/>
</dbReference>
<sequence>MSVETKISNKIFDNCLMNASGAKCMTFEDLSKLKNSESGTWITKSCTISSREGNPSPRYVDLKLGSINSMGLPNLGFQFYLDYVLDEHKLGNDHLFFSIAGLSLEENMEMLNKINSSDFQGWVELNLSCPNIQGKPQTGYDFERTEEVLDKIFSFYSKPLGVKLPPYFDIAHFEIVADILNQYPLQFVTCINSIGNALYIEDESVVIKPKNGFGGIGGAYIKPTALANVRMFYKLLRNDISIIGCGGVETGKDVFEHLLCGASMVQIGTQLMKEDISVFSRLLTELKTIMKAKNYKSLNDFKGKLKEL</sequence>
<evidence type="ECO:0000313" key="15">
    <source>
        <dbReference type="Proteomes" id="UP000238042"/>
    </source>
</evidence>
<dbReference type="GO" id="GO:0044205">
    <property type="term" value="P:'de novo' UMP biosynthetic process"/>
    <property type="evidence" value="ECO:0007669"/>
    <property type="project" value="UniProtKB-UniPathway"/>
</dbReference>
<proteinExistence type="inferred from homology"/>
<comment type="cofactor">
    <cofactor evidence="2">
        <name>FMN</name>
        <dbReference type="ChEBI" id="CHEBI:58210"/>
    </cofactor>
</comment>
<keyword evidence="11" id="KW-0665">Pyrimidine biosynthesis</keyword>
<evidence type="ECO:0000256" key="12">
    <source>
        <dbReference type="ARBA" id="ARBA00023002"/>
    </source>
</evidence>
<dbReference type="EMBL" id="PSZM01000034">
    <property type="protein sequence ID" value="PQL93510.1"/>
    <property type="molecule type" value="Genomic_DNA"/>
</dbReference>
<dbReference type="PANTHER" id="PTHR48109">
    <property type="entry name" value="DIHYDROOROTATE DEHYDROGENASE (QUINONE), MITOCHONDRIAL-RELATED"/>
    <property type="match status" value="1"/>
</dbReference>
<evidence type="ECO:0000256" key="3">
    <source>
        <dbReference type="ARBA" id="ARBA00004496"/>
    </source>
</evidence>
<evidence type="ECO:0000256" key="9">
    <source>
        <dbReference type="ARBA" id="ARBA00022630"/>
    </source>
</evidence>
<dbReference type="Gene3D" id="2.30.26.10">
    <property type="entry name" value="Dihydroorotate Dehydrogenase A, chain A, domain 2"/>
    <property type="match status" value="1"/>
</dbReference>
<keyword evidence="15" id="KW-1185">Reference proteome</keyword>
<comment type="similarity">
    <text evidence="5">Belongs to the dihydroorotate dehydrogenase family. Type 1 subfamily.</text>
</comment>
<dbReference type="InterPro" id="IPR012135">
    <property type="entry name" value="Dihydroorotate_DH_1_2"/>
</dbReference>
<dbReference type="Pfam" id="PF01180">
    <property type="entry name" value="DHO_dh"/>
    <property type="match status" value="1"/>
</dbReference>
<evidence type="ECO:0000256" key="7">
    <source>
        <dbReference type="ARBA" id="ARBA00011911"/>
    </source>
</evidence>
<evidence type="ECO:0000256" key="4">
    <source>
        <dbReference type="ARBA" id="ARBA00004725"/>
    </source>
</evidence>
<organism evidence="14 15">
    <name type="scientific">Apibacter adventoris</name>
    <dbReference type="NCBI Taxonomy" id="1679466"/>
    <lineage>
        <taxon>Bacteria</taxon>
        <taxon>Pseudomonadati</taxon>
        <taxon>Bacteroidota</taxon>
        <taxon>Flavobacteriia</taxon>
        <taxon>Flavobacteriales</taxon>
        <taxon>Weeksellaceae</taxon>
        <taxon>Apibacter</taxon>
    </lineage>
</organism>
<evidence type="ECO:0000313" key="14">
    <source>
        <dbReference type="EMBL" id="PQL93510.1"/>
    </source>
</evidence>
<dbReference type="InterPro" id="IPR033886">
    <property type="entry name" value="DHOD_1A"/>
</dbReference>
<dbReference type="InterPro" id="IPR013785">
    <property type="entry name" value="Aldolase_TIM"/>
</dbReference>